<reference evidence="10 11" key="1">
    <citation type="submission" date="2015-10" db="EMBL/GenBank/DDBJ databases">
        <authorList>
            <person name="Gilbert D.G."/>
        </authorList>
    </citation>
    <scope>NUCLEOTIDE SEQUENCE [LARGE SCALE GENOMIC DNA]</scope>
    <source>
        <strain evidence="10">FVVF132</strain>
    </source>
</reference>
<dbReference type="PANTHER" id="PTHR15593:SF2">
    <property type="entry name" value="PHOSPHOINOSITIDE 3-KINASE REGULATORY SUBUNIT 5"/>
    <property type="match status" value="1"/>
</dbReference>
<dbReference type="Proteomes" id="UP000051836">
    <property type="component" value="Unassembled WGS sequence"/>
</dbReference>
<dbReference type="InterPro" id="IPR019522">
    <property type="entry name" value="PIK3R5/6"/>
</dbReference>
<dbReference type="GO" id="GO:0005634">
    <property type="term" value="C:nucleus"/>
    <property type="evidence" value="ECO:0007669"/>
    <property type="project" value="UniProtKB-SubCell"/>
</dbReference>
<dbReference type="OrthoDB" id="9932678at2759"/>
<evidence type="ECO:0000313" key="11">
    <source>
        <dbReference type="Proteomes" id="UP000051836"/>
    </source>
</evidence>
<dbReference type="Pfam" id="PF10486">
    <property type="entry name" value="PI3K_1B_p101"/>
    <property type="match status" value="1"/>
</dbReference>
<dbReference type="GO" id="GO:0005886">
    <property type="term" value="C:plasma membrane"/>
    <property type="evidence" value="ECO:0007669"/>
    <property type="project" value="UniProtKB-SubCell"/>
</dbReference>
<evidence type="ECO:0000256" key="9">
    <source>
        <dbReference type="SAM" id="MobiDB-lite"/>
    </source>
</evidence>
<evidence type="ECO:0000256" key="5">
    <source>
        <dbReference type="ARBA" id="ARBA00022490"/>
    </source>
</evidence>
<sequence length="984" mass="109396">MGLCAVLGPWKEEEVLLWSWLAGPGLQELVSTASSLGKRGQDEWRRLAAFTLIISSRTICEVALTSKESDSFGKHLGPLSPVGSQQQEADVWGWRPGGFQSARVKDSPSLPTAIDPSQYGLNSAGLCLNCWSLQELVSRDASNYVILVEKILGKAKEVQEKCDYDLVMPLALLFYYAVLYAPHFPSGSDLLLRAAGVYHSFLTWPVPYCDIFRKLLTFISNELKAPGISFQRLVRTEQGLPMKNYQSSTVTVLLLNPSEVQSEFLSIAERLSTSEHPQCQTLILLLEHLYQANFGTCCDLDSLHHVLKSKTLEELSEIYATATDAQEAAAASSDPALARERLQSVLRDIAGAASFPAITGEGQPRKLRTIRIPAARCYTYSWDQDNFDILNDVLSKECSFVEPMASENEEEDEEEVEIDGGSPERDSLLSPICSISKDSVYSVLSEEGSKPSRVSLFTTSKESISELTVVSKKSLKSFVSSLKDCMDSGYAEDSDESSLDTVGRPELKAEKTRHKHRHTLTTKIYKLFKSKSQLVLRRDLRDCPDTGSLSLRRAESLCTSHAKHRVPARSRRAHSLPQHVLSPRLPAPLAPWHLSLQRRPFLSCEDDTKVATLRVVVFGSDRISGKVARAYSNLRLKESTCPLLTRYFKLQFFYVPVKRSCLAPSTPLMHPSPSLGDPQLRASVQVDPTLAGMEGSTNDISHYIGMLDPWYERNILGLMNLPMDVLCQVQVRQLVGLASPFPKSAKPEAEPQEDSQEQLPILADMILYYCRFAMRPVLLQLYQTELTFIGGEKRTEVFIHSLELGHSAATRAIKASGPGSKRLGIDGDREAIPLTLQIAYSKTAVSGRSHWNDVEKVCTSVNLSKACKNYEELGSKTECLNLTMTEVVKRQNSKSKKSFNQISVSQIKVDKVQIIGVQSSFAVCLDQDEQKILQSVTRCEISVCYKPRDSELFALRRSPLLHQDPSEFHSLLCLPIATFSGALP</sequence>
<dbReference type="GO" id="GO:0005944">
    <property type="term" value="C:phosphatidylinositol 3-kinase complex, class IB"/>
    <property type="evidence" value="ECO:0007669"/>
    <property type="project" value="InterPro"/>
</dbReference>
<proteinExistence type="predicted"/>
<keyword evidence="6" id="KW-0472">Membrane</keyword>
<feature type="compositionally biased region" description="Acidic residues" evidence="9">
    <location>
        <begin position="407"/>
        <end position="418"/>
    </location>
</feature>
<comment type="caution">
    <text evidence="10">The sequence shown here is derived from an EMBL/GenBank/DDBJ whole genome shotgun (WGS) entry which is preliminary data.</text>
</comment>
<name>A0A0Q3T5D0_AMAAE</name>
<evidence type="ECO:0000313" key="10">
    <source>
        <dbReference type="EMBL" id="KQK75942.1"/>
    </source>
</evidence>
<keyword evidence="11" id="KW-1185">Reference proteome</keyword>
<evidence type="ECO:0000256" key="2">
    <source>
        <dbReference type="ARBA" id="ARBA00004202"/>
    </source>
</evidence>
<protein>
    <recommendedName>
        <fullName evidence="8">Phosphoinositide 3-kinase regulatory subunit 5</fullName>
    </recommendedName>
</protein>
<dbReference type="AlphaFoldDB" id="A0A0Q3T5D0"/>
<dbReference type="GO" id="GO:0005737">
    <property type="term" value="C:cytoplasm"/>
    <property type="evidence" value="ECO:0007669"/>
    <property type="project" value="UniProtKB-SubCell"/>
</dbReference>
<keyword evidence="5" id="KW-0963">Cytoplasm</keyword>
<dbReference type="STRING" id="12930.A0A0Q3T5D0"/>
<dbReference type="PANTHER" id="PTHR15593">
    <property type="entry name" value="PHOSPHATIDYLINOSITOL 3-KINASE REGULATORY SUBUNIT"/>
    <property type="match status" value="1"/>
</dbReference>
<dbReference type="EMBL" id="LMAW01002898">
    <property type="protein sequence ID" value="KQK75942.1"/>
    <property type="molecule type" value="Genomic_DNA"/>
</dbReference>
<evidence type="ECO:0000256" key="7">
    <source>
        <dbReference type="ARBA" id="ARBA00023242"/>
    </source>
</evidence>
<comment type="subcellular location">
    <subcellularLocation>
        <location evidence="2">Cell membrane</location>
        <topology evidence="2">Peripheral membrane protein</topology>
    </subcellularLocation>
    <subcellularLocation>
        <location evidence="3">Cytoplasm</location>
    </subcellularLocation>
    <subcellularLocation>
        <location evidence="1">Nucleus</location>
    </subcellularLocation>
</comment>
<evidence type="ECO:0000256" key="4">
    <source>
        <dbReference type="ARBA" id="ARBA00022475"/>
    </source>
</evidence>
<evidence type="ECO:0000256" key="1">
    <source>
        <dbReference type="ARBA" id="ARBA00004123"/>
    </source>
</evidence>
<dbReference type="GO" id="GO:0007186">
    <property type="term" value="P:G protein-coupled receptor signaling pathway"/>
    <property type="evidence" value="ECO:0007669"/>
    <property type="project" value="TreeGrafter"/>
</dbReference>
<gene>
    <name evidence="10" type="ORF">AAES_245109</name>
</gene>
<evidence type="ECO:0000256" key="6">
    <source>
        <dbReference type="ARBA" id="ARBA00023136"/>
    </source>
</evidence>
<evidence type="ECO:0000256" key="3">
    <source>
        <dbReference type="ARBA" id="ARBA00004496"/>
    </source>
</evidence>
<keyword evidence="7" id="KW-0539">Nucleus</keyword>
<dbReference type="GO" id="GO:0046935">
    <property type="term" value="F:1-phosphatidylinositol-3-kinase regulator activity"/>
    <property type="evidence" value="ECO:0007669"/>
    <property type="project" value="InterPro"/>
</dbReference>
<organism evidence="10 11">
    <name type="scientific">Amazona aestiva</name>
    <name type="common">Blue-fronted Amazon parrot</name>
    <dbReference type="NCBI Taxonomy" id="12930"/>
    <lineage>
        <taxon>Eukaryota</taxon>
        <taxon>Metazoa</taxon>
        <taxon>Chordata</taxon>
        <taxon>Craniata</taxon>
        <taxon>Vertebrata</taxon>
        <taxon>Euteleostomi</taxon>
        <taxon>Archelosauria</taxon>
        <taxon>Archosauria</taxon>
        <taxon>Dinosauria</taxon>
        <taxon>Saurischia</taxon>
        <taxon>Theropoda</taxon>
        <taxon>Coelurosauria</taxon>
        <taxon>Aves</taxon>
        <taxon>Neognathae</taxon>
        <taxon>Neoaves</taxon>
        <taxon>Telluraves</taxon>
        <taxon>Australaves</taxon>
        <taxon>Psittaciformes</taxon>
        <taxon>Psittacidae</taxon>
        <taxon>Amazona</taxon>
    </lineage>
</organism>
<evidence type="ECO:0000256" key="8">
    <source>
        <dbReference type="ARBA" id="ARBA00040195"/>
    </source>
</evidence>
<accession>A0A0Q3T5D0</accession>
<keyword evidence="4" id="KW-1003">Cell membrane</keyword>
<feature type="region of interest" description="Disordered" evidence="9">
    <location>
        <begin position="405"/>
        <end position="425"/>
    </location>
</feature>